<dbReference type="EMBL" id="JAGSPB010000001">
    <property type="protein sequence ID" value="MBV7265490.1"/>
    <property type="molecule type" value="Genomic_DNA"/>
</dbReference>
<evidence type="ECO:0000256" key="1">
    <source>
        <dbReference type="ARBA" id="ARBA00023015"/>
    </source>
</evidence>
<keyword evidence="8" id="KW-1185">Reference proteome</keyword>
<dbReference type="Proteomes" id="UP000699975">
    <property type="component" value="Unassembled WGS sequence"/>
</dbReference>
<dbReference type="CDD" id="cd06170">
    <property type="entry name" value="LuxR_C_like"/>
    <property type="match status" value="1"/>
</dbReference>
<dbReference type="PROSITE" id="PS50043">
    <property type="entry name" value="HTH_LUXR_2"/>
    <property type="match status" value="1"/>
</dbReference>
<sequence>MTNSDYPIYLVDDDDSVRRSVGFMLKTSGHHVESYVNGVEFLKEVRSREPGCVLLDIQMPEIDGLEVQSELRERGVPFPVVVMTGHGDVEVAVRAMKAGAVDFIEKPFAKETMLEAIGEAFDRLDRSGEKSKRREEAELLVKGLTRREHEVLVGLTKGYPNKTIGYDLDISPRTVEIHRANLMKKLNVYNLSDLLRIAFAAGVGEEWQTEADAPSVNEPPTV</sequence>
<proteinExistence type="predicted"/>
<dbReference type="PANTHER" id="PTHR44688">
    <property type="entry name" value="DNA-BINDING TRANSCRIPTIONAL ACTIVATOR DEVR_DOSR"/>
    <property type="match status" value="1"/>
</dbReference>
<keyword evidence="4" id="KW-0597">Phosphoprotein</keyword>
<dbReference type="InterPro" id="IPR001789">
    <property type="entry name" value="Sig_transdc_resp-reg_receiver"/>
</dbReference>
<comment type="caution">
    <text evidence="7">The sequence shown here is derived from an EMBL/GenBank/DDBJ whole genome shotgun (WGS) entry which is preliminary data.</text>
</comment>
<feature type="domain" description="Response regulatory" evidence="6">
    <location>
        <begin position="7"/>
        <end position="121"/>
    </location>
</feature>
<evidence type="ECO:0000256" key="4">
    <source>
        <dbReference type="PROSITE-ProRule" id="PRU00169"/>
    </source>
</evidence>
<dbReference type="PANTHER" id="PTHR44688:SF16">
    <property type="entry name" value="DNA-BINDING TRANSCRIPTIONAL ACTIVATOR DEVR_DOSR"/>
    <property type="match status" value="1"/>
</dbReference>
<dbReference type="RefSeq" id="WP_218315942.1">
    <property type="nucleotide sequence ID" value="NZ_JAGSPB010000001.1"/>
</dbReference>
<protein>
    <submittedName>
        <fullName evidence="7">Response regulator transcription factor</fullName>
    </submittedName>
</protein>
<dbReference type="SMART" id="SM00421">
    <property type="entry name" value="HTH_LUXR"/>
    <property type="match status" value="1"/>
</dbReference>
<evidence type="ECO:0000259" key="5">
    <source>
        <dbReference type="PROSITE" id="PS50043"/>
    </source>
</evidence>
<accession>A0ABS6SKD6</accession>
<gene>
    <name evidence="7" type="ORF">KCG45_04810</name>
</gene>
<evidence type="ECO:0000256" key="3">
    <source>
        <dbReference type="ARBA" id="ARBA00023163"/>
    </source>
</evidence>
<dbReference type="SMART" id="SM00448">
    <property type="entry name" value="REC"/>
    <property type="match status" value="1"/>
</dbReference>
<keyword evidence="2" id="KW-0238">DNA-binding</keyword>
<dbReference type="InterPro" id="IPR000792">
    <property type="entry name" value="Tscrpt_reg_LuxR_C"/>
</dbReference>
<evidence type="ECO:0000313" key="7">
    <source>
        <dbReference type="EMBL" id="MBV7265490.1"/>
    </source>
</evidence>
<dbReference type="Pfam" id="PF00196">
    <property type="entry name" value="GerE"/>
    <property type="match status" value="1"/>
</dbReference>
<dbReference type="PROSITE" id="PS50110">
    <property type="entry name" value="RESPONSE_REGULATORY"/>
    <property type="match status" value="1"/>
</dbReference>
<name>A0ABS6SKD6_9SPHN</name>
<organism evidence="7 8">
    <name type="scientific">Erythrobacter ani</name>
    <dbReference type="NCBI Taxonomy" id="2827235"/>
    <lineage>
        <taxon>Bacteria</taxon>
        <taxon>Pseudomonadati</taxon>
        <taxon>Pseudomonadota</taxon>
        <taxon>Alphaproteobacteria</taxon>
        <taxon>Sphingomonadales</taxon>
        <taxon>Erythrobacteraceae</taxon>
        <taxon>Erythrobacter/Porphyrobacter group</taxon>
        <taxon>Erythrobacter</taxon>
    </lineage>
</organism>
<evidence type="ECO:0000256" key="2">
    <source>
        <dbReference type="ARBA" id="ARBA00023125"/>
    </source>
</evidence>
<evidence type="ECO:0000313" key="8">
    <source>
        <dbReference type="Proteomes" id="UP000699975"/>
    </source>
</evidence>
<dbReference type="CDD" id="cd17537">
    <property type="entry name" value="REC_FixJ"/>
    <property type="match status" value="1"/>
</dbReference>
<reference evidence="7 8" key="1">
    <citation type="submission" date="2021-04" db="EMBL/GenBank/DDBJ databases">
        <authorList>
            <person name="Pira H."/>
            <person name="Risdian C."/>
            <person name="Wink J."/>
        </authorList>
    </citation>
    <scope>NUCLEOTIDE SEQUENCE [LARGE SCALE GENOMIC DNA]</scope>
    <source>
        <strain evidence="7 8">WH131</strain>
    </source>
</reference>
<keyword evidence="1" id="KW-0805">Transcription regulation</keyword>
<feature type="domain" description="HTH luxR-type" evidence="5">
    <location>
        <begin position="137"/>
        <end position="202"/>
    </location>
</feature>
<dbReference type="PROSITE" id="PS00622">
    <property type="entry name" value="HTH_LUXR_1"/>
    <property type="match status" value="1"/>
</dbReference>
<feature type="modified residue" description="4-aspartylphosphate" evidence="4">
    <location>
        <position position="56"/>
    </location>
</feature>
<evidence type="ECO:0000259" key="6">
    <source>
        <dbReference type="PROSITE" id="PS50110"/>
    </source>
</evidence>
<dbReference type="Pfam" id="PF00072">
    <property type="entry name" value="Response_reg"/>
    <property type="match status" value="1"/>
</dbReference>
<keyword evidence="3" id="KW-0804">Transcription</keyword>